<evidence type="ECO:0000259" key="7">
    <source>
        <dbReference type="PROSITE" id="PS51900"/>
    </source>
</evidence>
<feature type="domain" description="Core-binding (CB)" evidence="7">
    <location>
        <begin position="111"/>
        <end position="190"/>
    </location>
</feature>
<keyword evidence="9" id="KW-1185">Reference proteome</keyword>
<dbReference type="CDD" id="cd01185">
    <property type="entry name" value="INTN1_C_like"/>
    <property type="match status" value="1"/>
</dbReference>
<evidence type="ECO:0000259" key="6">
    <source>
        <dbReference type="PROSITE" id="PS51898"/>
    </source>
</evidence>
<name>A0A401LQN3_9BACE</name>
<dbReference type="PROSITE" id="PS51898">
    <property type="entry name" value="TYR_RECOMBINASE"/>
    <property type="match status" value="1"/>
</dbReference>
<evidence type="ECO:0000256" key="5">
    <source>
        <dbReference type="PROSITE-ProRule" id="PRU01248"/>
    </source>
</evidence>
<dbReference type="Pfam" id="PF00589">
    <property type="entry name" value="Phage_integrase"/>
    <property type="match status" value="1"/>
</dbReference>
<feature type="domain" description="Tyr recombinase" evidence="6">
    <location>
        <begin position="211"/>
        <end position="393"/>
    </location>
</feature>
<keyword evidence="2" id="KW-0229">DNA integration</keyword>
<dbReference type="InterPro" id="IPR025269">
    <property type="entry name" value="SAM-like_dom"/>
</dbReference>
<dbReference type="GO" id="GO:0006310">
    <property type="term" value="P:DNA recombination"/>
    <property type="evidence" value="ECO:0007669"/>
    <property type="project" value="UniProtKB-KW"/>
</dbReference>
<evidence type="ECO:0000256" key="2">
    <source>
        <dbReference type="ARBA" id="ARBA00022908"/>
    </source>
</evidence>
<comment type="similarity">
    <text evidence="1">Belongs to the 'phage' integrase family.</text>
</comment>
<dbReference type="Proteomes" id="UP000288079">
    <property type="component" value="Unassembled WGS sequence"/>
</dbReference>
<dbReference type="InterPro" id="IPR050090">
    <property type="entry name" value="Tyrosine_recombinase_XerCD"/>
</dbReference>
<dbReference type="InterPro" id="IPR044068">
    <property type="entry name" value="CB"/>
</dbReference>
<dbReference type="GO" id="GO:0003677">
    <property type="term" value="F:DNA binding"/>
    <property type="evidence" value="ECO:0007669"/>
    <property type="project" value="UniProtKB-UniRule"/>
</dbReference>
<accession>A0A401LQN3</accession>
<gene>
    <name evidence="8" type="ORF">KGMB02408_07590</name>
</gene>
<dbReference type="AlphaFoldDB" id="A0A401LQN3"/>
<keyword evidence="4" id="KW-0233">DNA recombination</keyword>
<evidence type="ECO:0000313" key="9">
    <source>
        <dbReference type="Proteomes" id="UP000288079"/>
    </source>
</evidence>
<dbReference type="Gene3D" id="1.10.150.130">
    <property type="match status" value="1"/>
</dbReference>
<dbReference type="OrthoDB" id="1112270at2"/>
<dbReference type="InterPro" id="IPR013762">
    <property type="entry name" value="Integrase-like_cat_sf"/>
</dbReference>
<reference evidence="8 9" key="1">
    <citation type="submission" date="2018-10" db="EMBL/GenBank/DDBJ databases">
        <title>Draft Genome Sequence of Bacteroides sp. KCTC 15687.</title>
        <authorList>
            <person name="Yu S.Y."/>
            <person name="Kim J.S."/>
            <person name="Oh B.S."/>
            <person name="Park S.H."/>
            <person name="Kang S.W."/>
            <person name="Park J.E."/>
            <person name="Choi S.H."/>
            <person name="Han K.I."/>
            <person name="Lee K.C."/>
            <person name="Eom M.K."/>
            <person name="Suh M.K."/>
            <person name="Lee D.H."/>
            <person name="Yoon H."/>
            <person name="Kim B."/>
            <person name="Yang S.J."/>
            <person name="Lee J.S."/>
            <person name="Lee J.H."/>
        </authorList>
    </citation>
    <scope>NUCLEOTIDE SEQUENCE [LARGE SCALE GENOMIC DNA]</scope>
    <source>
        <strain evidence="8 9">KCTC 15687</strain>
    </source>
</reference>
<dbReference type="SUPFAM" id="SSF56349">
    <property type="entry name" value="DNA breaking-rejoining enzymes"/>
    <property type="match status" value="1"/>
</dbReference>
<dbReference type="GO" id="GO:0015074">
    <property type="term" value="P:DNA integration"/>
    <property type="evidence" value="ECO:0007669"/>
    <property type="project" value="UniProtKB-KW"/>
</dbReference>
<dbReference type="RefSeq" id="WP_125040114.1">
    <property type="nucleotide sequence ID" value="NZ_BHWB01000002.1"/>
</dbReference>
<dbReference type="Pfam" id="PF13102">
    <property type="entry name" value="Phage_int_SAM_5"/>
    <property type="match status" value="1"/>
</dbReference>
<dbReference type="EMBL" id="BHWB01000002">
    <property type="protein sequence ID" value="GCB33814.1"/>
    <property type="molecule type" value="Genomic_DNA"/>
</dbReference>
<organism evidence="8 9">
    <name type="scientific">Bacteroides faecalis</name>
    <dbReference type="NCBI Taxonomy" id="2447885"/>
    <lineage>
        <taxon>Bacteria</taxon>
        <taxon>Pseudomonadati</taxon>
        <taxon>Bacteroidota</taxon>
        <taxon>Bacteroidia</taxon>
        <taxon>Bacteroidales</taxon>
        <taxon>Bacteroidaceae</taxon>
        <taxon>Bacteroides</taxon>
    </lineage>
</organism>
<sequence>MTTVKVKFRPSTVEGRPGTIVCLVTHRRITRQITTSYKVFPHEWDEEQSKPIPADNNGRTAIVQSITRKLRSDMERLDAIIKRFENRRHSYSSDDVVAEFRRAGGENSFFNFMENAIVRLRQLNHIGTAKNYSAALGSFKQFRGNGDVSIDSIDYILMEDYQAYLISNGLVPNSISFYMRILRAVYNRAVEQGLTEDRRPFRTVFTGMEKTLKRAISINDIRRIRNLDLSLKLGLEFARDLFLFLFLCRGMSFIDAAFLKKSDIQNGVLSYRRHKTGQLLHIKAIKQIEEIINRYSNKDSPYLLPVIIRPGRDERKQYETALRRVNKSLKIITEMIQLPVTLTTYVSRHAWATIAKSKNVPVNVISDALGHDSITTTQIYLASIDSTVIDRANELIISDLQ</sequence>
<dbReference type="PANTHER" id="PTHR30349:SF64">
    <property type="entry name" value="PROPHAGE INTEGRASE INTD-RELATED"/>
    <property type="match status" value="1"/>
</dbReference>
<protein>
    <submittedName>
        <fullName evidence="8">Transposase</fullName>
    </submittedName>
</protein>
<proteinExistence type="inferred from homology"/>
<dbReference type="PROSITE" id="PS51900">
    <property type="entry name" value="CB"/>
    <property type="match status" value="1"/>
</dbReference>
<dbReference type="Gene3D" id="1.10.443.10">
    <property type="entry name" value="Intergrase catalytic core"/>
    <property type="match status" value="1"/>
</dbReference>
<dbReference type="PANTHER" id="PTHR30349">
    <property type="entry name" value="PHAGE INTEGRASE-RELATED"/>
    <property type="match status" value="1"/>
</dbReference>
<evidence type="ECO:0000313" key="8">
    <source>
        <dbReference type="EMBL" id="GCB33814.1"/>
    </source>
</evidence>
<evidence type="ECO:0000256" key="1">
    <source>
        <dbReference type="ARBA" id="ARBA00008857"/>
    </source>
</evidence>
<dbReference type="InterPro" id="IPR002104">
    <property type="entry name" value="Integrase_catalytic"/>
</dbReference>
<evidence type="ECO:0000256" key="3">
    <source>
        <dbReference type="ARBA" id="ARBA00023125"/>
    </source>
</evidence>
<evidence type="ECO:0000256" key="4">
    <source>
        <dbReference type="ARBA" id="ARBA00023172"/>
    </source>
</evidence>
<comment type="caution">
    <text evidence="8">The sequence shown here is derived from an EMBL/GenBank/DDBJ whole genome shotgun (WGS) entry which is preliminary data.</text>
</comment>
<keyword evidence="3 5" id="KW-0238">DNA-binding</keyword>
<dbReference type="InterPro" id="IPR010998">
    <property type="entry name" value="Integrase_recombinase_N"/>
</dbReference>
<dbReference type="InterPro" id="IPR011010">
    <property type="entry name" value="DNA_brk_join_enz"/>
</dbReference>